<dbReference type="EMBL" id="CM055108">
    <property type="protein sequence ID" value="KAJ7525155.1"/>
    <property type="molecule type" value="Genomic_DNA"/>
</dbReference>
<name>A0ACC2B5X4_DIPCM</name>
<sequence>MWTKVSEIRILYNGRGELGSVVVSCSCFILNWCSIMQFVSFQPMFSKEGLPGSLVDCGIPALQTAHKCSEKTLKSVQVSDCIQYLLQLFVPESQIELKDHPLANF</sequence>
<proteinExistence type="predicted"/>
<organism evidence="1 2">
    <name type="scientific">Diphasiastrum complanatum</name>
    <name type="common">Issler's clubmoss</name>
    <name type="synonym">Lycopodium complanatum</name>
    <dbReference type="NCBI Taxonomy" id="34168"/>
    <lineage>
        <taxon>Eukaryota</taxon>
        <taxon>Viridiplantae</taxon>
        <taxon>Streptophyta</taxon>
        <taxon>Embryophyta</taxon>
        <taxon>Tracheophyta</taxon>
        <taxon>Lycopodiopsida</taxon>
        <taxon>Lycopodiales</taxon>
        <taxon>Lycopodiaceae</taxon>
        <taxon>Lycopodioideae</taxon>
        <taxon>Diphasiastrum</taxon>
    </lineage>
</organism>
<evidence type="ECO:0000313" key="1">
    <source>
        <dbReference type="EMBL" id="KAJ7525155.1"/>
    </source>
</evidence>
<accession>A0ACC2B5X4</accession>
<protein>
    <submittedName>
        <fullName evidence="1">Uncharacterized protein</fullName>
    </submittedName>
</protein>
<reference evidence="2" key="1">
    <citation type="journal article" date="2024" name="Proc. Natl. Acad. Sci. U.S.A.">
        <title>Extraordinary preservation of gene collinearity over three hundred million years revealed in homosporous lycophytes.</title>
        <authorList>
            <person name="Li C."/>
            <person name="Wickell D."/>
            <person name="Kuo L.Y."/>
            <person name="Chen X."/>
            <person name="Nie B."/>
            <person name="Liao X."/>
            <person name="Peng D."/>
            <person name="Ji J."/>
            <person name="Jenkins J."/>
            <person name="Williams M."/>
            <person name="Shu S."/>
            <person name="Plott C."/>
            <person name="Barry K."/>
            <person name="Rajasekar S."/>
            <person name="Grimwood J."/>
            <person name="Han X."/>
            <person name="Sun S."/>
            <person name="Hou Z."/>
            <person name="He W."/>
            <person name="Dai G."/>
            <person name="Sun C."/>
            <person name="Schmutz J."/>
            <person name="Leebens-Mack J.H."/>
            <person name="Li F.W."/>
            <person name="Wang L."/>
        </authorList>
    </citation>
    <scope>NUCLEOTIDE SEQUENCE [LARGE SCALE GENOMIC DNA]</scope>
    <source>
        <strain evidence="2">cv. PW_Plant_1</strain>
    </source>
</reference>
<gene>
    <name evidence="1" type="ORF">O6H91_17G039300</name>
</gene>
<evidence type="ECO:0000313" key="2">
    <source>
        <dbReference type="Proteomes" id="UP001162992"/>
    </source>
</evidence>
<comment type="caution">
    <text evidence="1">The sequence shown here is derived from an EMBL/GenBank/DDBJ whole genome shotgun (WGS) entry which is preliminary data.</text>
</comment>
<keyword evidence="2" id="KW-1185">Reference proteome</keyword>
<dbReference type="Proteomes" id="UP001162992">
    <property type="component" value="Chromosome 17"/>
</dbReference>